<dbReference type="Proteomes" id="UP000321947">
    <property type="component" value="Unassembled WGS sequence"/>
</dbReference>
<sequence>MSCENFLLKVPFNTDPYVVVKVHLLFGLILNFWILRYLESTPLSTFKMPKGHLIAWHPTSKYIAFNITHLAYLHGPQCIMPLSFGCMVAVHPTHLHCLIMPWLPNLATRLVTIMVT</sequence>
<dbReference type="EMBL" id="SSTE01000109">
    <property type="protein sequence ID" value="KAA0068098.1"/>
    <property type="molecule type" value="Genomic_DNA"/>
</dbReference>
<evidence type="ECO:0000313" key="4">
    <source>
        <dbReference type="Proteomes" id="UP000321947"/>
    </source>
</evidence>
<dbReference type="AlphaFoldDB" id="A0A5A7VJU1"/>
<gene>
    <name evidence="2" type="ORF">E5676_scaffold1185G00430</name>
    <name evidence="1" type="ORF">E6C27_scaffold238G00560</name>
</gene>
<dbReference type="Proteomes" id="UP000321393">
    <property type="component" value="Unassembled WGS sequence"/>
</dbReference>
<dbReference type="EMBL" id="SSTD01003527">
    <property type="protein sequence ID" value="TYK26080.1"/>
    <property type="molecule type" value="Genomic_DNA"/>
</dbReference>
<organism evidence="1 3">
    <name type="scientific">Cucumis melo var. makuwa</name>
    <name type="common">Oriental melon</name>
    <dbReference type="NCBI Taxonomy" id="1194695"/>
    <lineage>
        <taxon>Eukaryota</taxon>
        <taxon>Viridiplantae</taxon>
        <taxon>Streptophyta</taxon>
        <taxon>Embryophyta</taxon>
        <taxon>Tracheophyta</taxon>
        <taxon>Spermatophyta</taxon>
        <taxon>Magnoliopsida</taxon>
        <taxon>eudicotyledons</taxon>
        <taxon>Gunneridae</taxon>
        <taxon>Pentapetalae</taxon>
        <taxon>rosids</taxon>
        <taxon>fabids</taxon>
        <taxon>Cucurbitales</taxon>
        <taxon>Cucurbitaceae</taxon>
        <taxon>Benincaseae</taxon>
        <taxon>Cucumis</taxon>
    </lineage>
</organism>
<evidence type="ECO:0000313" key="1">
    <source>
        <dbReference type="EMBL" id="KAA0068098.1"/>
    </source>
</evidence>
<name>A0A5A7VJU1_CUCMM</name>
<protein>
    <submittedName>
        <fullName evidence="1">Uncharacterized protein</fullName>
    </submittedName>
</protein>
<comment type="caution">
    <text evidence="1">The sequence shown here is derived from an EMBL/GenBank/DDBJ whole genome shotgun (WGS) entry which is preliminary data.</text>
</comment>
<evidence type="ECO:0000313" key="2">
    <source>
        <dbReference type="EMBL" id="TYK26080.1"/>
    </source>
</evidence>
<reference evidence="3 4" key="1">
    <citation type="submission" date="2019-08" db="EMBL/GenBank/DDBJ databases">
        <title>Draft genome sequences of two oriental melons (Cucumis melo L. var makuwa).</title>
        <authorList>
            <person name="Kwon S.-Y."/>
        </authorList>
    </citation>
    <scope>NUCLEOTIDE SEQUENCE [LARGE SCALE GENOMIC DNA]</scope>
    <source>
        <strain evidence="4">cv. Chang Bougi</strain>
        <strain evidence="3">cv. SW 3</strain>
        <tissue evidence="1">Leaf</tissue>
    </source>
</reference>
<proteinExistence type="predicted"/>
<evidence type="ECO:0000313" key="3">
    <source>
        <dbReference type="Proteomes" id="UP000321393"/>
    </source>
</evidence>
<accession>A0A5A7VJU1</accession>